<gene>
    <name evidence="1" type="ORF">FUA22_16720</name>
</gene>
<keyword evidence="2" id="KW-1185">Reference proteome</keyword>
<dbReference type="RefSeq" id="WP_147769731.1">
    <property type="nucleotide sequence ID" value="NZ_VRKQ01000018.1"/>
</dbReference>
<dbReference type="Proteomes" id="UP000321080">
    <property type="component" value="Unassembled WGS sequence"/>
</dbReference>
<evidence type="ECO:0008006" key="3">
    <source>
        <dbReference type="Google" id="ProtNLM"/>
    </source>
</evidence>
<name>A0A5C7GF58_9FLAO</name>
<accession>A0A5C7GF58</accession>
<organism evidence="1 2">
    <name type="scientific">Seonamhaeicola maritimus</name>
    <dbReference type="NCBI Taxonomy" id="2591822"/>
    <lineage>
        <taxon>Bacteria</taxon>
        <taxon>Pseudomonadati</taxon>
        <taxon>Bacteroidota</taxon>
        <taxon>Flavobacteriia</taxon>
        <taxon>Flavobacteriales</taxon>
        <taxon>Flavobacteriaceae</taxon>
    </lineage>
</organism>
<protein>
    <recommendedName>
        <fullName evidence="3">DUF916 domain-containing protein</fullName>
    </recommendedName>
</protein>
<evidence type="ECO:0000313" key="2">
    <source>
        <dbReference type="Proteomes" id="UP000321080"/>
    </source>
</evidence>
<evidence type="ECO:0000313" key="1">
    <source>
        <dbReference type="EMBL" id="TXG35387.1"/>
    </source>
</evidence>
<comment type="caution">
    <text evidence="1">The sequence shown here is derived from an EMBL/GenBank/DDBJ whole genome shotgun (WGS) entry which is preliminary data.</text>
</comment>
<proteinExistence type="predicted"/>
<dbReference type="AlphaFoldDB" id="A0A5C7GF58"/>
<dbReference type="EMBL" id="VRKQ01000018">
    <property type="protein sequence ID" value="TXG35387.1"/>
    <property type="molecule type" value="Genomic_DNA"/>
</dbReference>
<sequence>MSPNQFVIAVICFCFFLFSFAQNPDLKHVEVIVLKRVEAFSRYNYRSNMTNSLSEFKVSIKNNGNTPVVINLYEVFGVDRVGNTYSLRLPTLSKKKKTIKPKKSLKQTLLFEPTTRHKPVYLVIEGRQYSLY</sequence>
<reference evidence="1 2" key="1">
    <citation type="submission" date="2019-08" db="EMBL/GenBank/DDBJ databases">
        <title>Seonamhaeicola sediminis sp. nov., isolated from marine sediment.</title>
        <authorList>
            <person name="Cao W.R."/>
        </authorList>
    </citation>
    <scope>NUCLEOTIDE SEQUENCE [LARGE SCALE GENOMIC DNA]</scope>
    <source>
        <strain evidence="1 2">1505</strain>
    </source>
</reference>